<dbReference type="SUPFAM" id="SSF56349">
    <property type="entry name" value="DNA breaking-rejoining enzymes"/>
    <property type="match status" value="1"/>
</dbReference>
<name>A0ABQ2US70_9PSEU</name>
<evidence type="ECO:0000313" key="2">
    <source>
        <dbReference type="EMBL" id="GGU47540.1"/>
    </source>
</evidence>
<protein>
    <recommendedName>
        <fullName evidence="4">Phage integrase family protein</fullName>
    </recommendedName>
</protein>
<evidence type="ECO:0000256" key="1">
    <source>
        <dbReference type="ARBA" id="ARBA00023172"/>
    </source>
</evidence>
<keyword evidence="1" id="KW-0233">DNA recombination</keyword>
<accession>A0ABQ2US70</accession>
<sequence>MSSSTYYRVWRDAREYALSPAQVASPLAGRPYDLRHAALSLWLSGGVPATEVTERAGHSVEVLLTIYAKCIDGQRELINARIEGLLNLAEHGSCR</sequence>
<dbReference type="InterPro" id="IPR011010">
    <property type="entry name" value="DNA_brk_join_enz"/>
</dbReference>
<dbReference type="Gene3D" id="1.10.443.10">
    <property type="entry name" value="Intergrase catalytic core"/>
    <property type="match status" value="1"/>
</dbReference>
<gene>
    <name evidence="2" type="ORF">GCM10010178_45350</name>
</gene>
<dbReference type="Proteomes" id="UP000649573">
    <property type="component" value="Unassembled WGS sequence"/>
</dbReference>
<proteinExistence type="predicted"/>
<dbReference type="EMBL" id="BMRE01000019">
    <property type="protein sequence ID" value="GGU47540.1"/>
    <property type="molecule type" value="Genomic_DNA"/>
</dbReference>
<evidence type="ECO:0000313" key="3">
    <source>
        <dbReference type="Proteomes" id="UP000649573"/>
    </source>
</evidence>
<comment type="caution">
    <text evidence="2">The sequence shown here is derived from an EMBL/GenBank/DDBJ whole genome shotgun (WGS) entry which is preliminary data.</text>
</comment>
<reference evidence="3" key="1">
    <citation type="journal article" date="2019" name="Int. J. Syst. Evol. Microbiol.">
        <title>The Global Catalogue of Microorganisms (GCM) 10K type strain sequencing project: providing services to taxonomists for standard genome sequencing and annotation.</title>
        <authorList>
            <consortium name="The Broad Institute Genomics Platform"/>
            <consortium name="The Broad Institute Genome Sequencing Center for Infectious Disease"/>
            <person name="Wu L."/>
            <person name="Ma J."/>
        </authorList>
    </citation>
    <scope>NUCLEOTIDE SEQUENCE [LARGE SCALE GENOMIC DNA]</scope>
    <source>
        <strain evidence="3">JCM 3296</strain>
    </source>
</reference>
<keyword evidence="3" id="KW-1185">Reference proteome</keyword>
<evidence type="ECO:0008006" key="4">
    <source>
        <dbReference type="Google" id="ProtNLM"/>
    </source>
</evidence>
<organism evidence="2 3">
    <name type="scientific">Lentzea flava</name>
    <dbReference type="NCBI Taxonomy" id="103732"/>
    <lineage>
        <taxon>Bacteria</taxon>
        <taxon>Bacillati</taxon>
        <taxon>Actinomycetota</taxon>
        <taxon>Actinomycetes</taxon>
        <taxon>Pseudonocardiales</taxon>
        <taxon>Pseudonocardiaceae</taxon>
        <taxon>Lentzea</taxon>
    </lineage>
</organism>
<dbReference type="InterPro" id="IPR013762">
    <property type="entry name" value="Integrase-like_cat_sf"/>
</dbReference>